<dbReference type="PANTHER" id="PTHR47014:SF1">
    <property type="entry name" value="PLECKSTRIN HOMOLOGY DOMAIN-CONTAINING FAMILY S MEMBER 1"/>
    <property type="match status" value="1"/>
</dbReference>
<dbReference type="MassIVE" id="A0A494C040"/>
<dbReference type="SMR" id="A0A494C040"/>
<dbReference type="ExpressionAtlas" id="A0A494C040">
    <property type="expression patterns" value="baseline and differential"/>
</dbReference>
<dbReference type="VEuPathDB" id="HostDB:ENSG00000148735"/>
<dbReference type="PANTHER" id="PTHR47014">
    <property type="entry name" value="PLECKSTRIN HOMOLOGY DOMAIN-CONTAINING FAMILY S MEMBER 1"/>
    <property type="match status" value="1"/>
</dbReference>
<reference evidence="1 2" key="1">
    <citation type="journal article" date="2001" name="Nature">
        <title>Initial sequencing and analysis of the human genome.</title>
        <authorList>
            <consortium name="International Human Genome Sequencing Consortium"/>
            <person name="Lander E.S."/>
            <person name="Linton L.M."/>
            <person name="Birren B."/>
            <person name="Nusbaum C."/>
            <person name="Zody M.C."/>
            <person name="Baldwin J."/>
            <person name="Devon K."/>
            <person name="Dewar K."/>
            <person name="Doyle M."/>
            <person name="FitzHugh W."/>
            <person name="Funke R."/>
            <person name="Gage D."/>
            <person name="Harris K."/>
            <person name="Heaford A."/>
            <person name="Howland J."/>
            <person name="Kann L."/>
            <person name="Lehoczky J."/>
            <person name="LeVine R."/>
            <person name="McEwan P."/>
            <person name="McKernan K."/>
            <person name="Meldrim J."/>
            <person name="Mesirov J.P."/>
            <person name="Miranda C."/>
            <person name="Morris W."/>
            <person name="Naylor J."/>
            <person name="Raymond C."/>
            <person name="Rosetti M."/>
            <person name="Santos R."/>
            <person name="Sheridan A."/>
            <person name="Sougnez C."/>
            <person name="Stange-Thomann N."/>
            <person name="Stojanovic N."/>
            <person name="Subramanian A."/>
            <person name="Wyman D."/>
            <person name="Rogers J."/>
            <person name="Sulston J."/>
            <person name="Ainscough R."/>
            <person name="Beck S."/>
            <person name="Bentley D."/>
            <person name="Burton J."/>
            <person name="Clee C."/>
            <person name="Carter N."/>
            <person name="Coulson A."/>
            <person name="Deadman R."/>
            <person name="Deloukas P."/>
            <person name="Dunham A."/>
            <person name="Dunham I."/>
            <person name="Durbin R."/>
            <person name="French L."/>
            <person name="Grafham D."/>
            <person name="Gregory S."/>
            <person name="Hubbard T."/>
            <person name="Humphray S."/>
            <person name="Hunt A."/>
            <person name="Jones M."/>
            <person name="Lloyd C."/>
            <person name="McMurray A."/>
            <person name="Matthews L."/>
            <person name="Mercer S."/>
            <person name="Milne S."/>
            <person name="Mullikin J.C."/>
            <person name="Mungall A."/>
            <person name="Plumb R."/>
            <person name="Ross M."/>
            <person name="Shownkeen R."/>
            <person name="Sims S."/>
            <person name="Waterston R.H."/>
            <person name="Wilson R.K."/>
            <person name="Hillier L.W."/>
            <person name="McPherson J.D."/>
            <person name="Marra M.A."/>
            <person name="Mardis E.R."/>
            <person name="Fulton L.A."/>
            <person name="Chinwalla A.T."/>
            <person name="Pepin K.H."/>
            <person name="Gish W.R."/>
            <person name="Chissoe S.L."/>
            <person name="Wendl M.C."/>
            <person name="Delehaunty K.D."/>
            <person name="Miner T.L."/>
            <person name="Delehaunty A."/>
            <person name="Kramer J.B."/>
            <person name="Cook L.L."/>
            <person name="Fulton R.S."/>
            <person name="Johnson D.L."/>
            <person name="Minx P.J."/>
            <person name="Clifton S.W."/>
            <person name="Hawkins T."/>
            <person name="Branscomb E."/>
            <person name="Predki P."/>
            <person name="Richardson P."/>
            <person name="Wenning S."/>
            <person name="Slezak T."/>
            <person name="Doggett N."/>
            <person name="Cheng J.F."/>
            <person name="Olsen A."/>
            <person name="Lucas S."/>
            <person name="Elkin C."/>
            <person name="Uberbacher E."/>
            <person name="Frazier M."/>
            <person name="Gibbs R.A."/>
            <person name="Muzny D.M."/>
            <person name="Scherer S.E."/>
            <person name="Bouck J.B."/>
            <person name="Sodergren E.J."/>
            <person name="Worley K.C."/>
            <person name="Rives C.M."/>
            <person name="Gorrell J.H."/>
            <person name="Metzker M.L."/>
            <person name="Naylor S.L."/>
            <person name="Kucherlapati R.S."/>
            <person name="Nelson D.L."/>
            <person name="Weinstock G.M."/>
            <person name="Sakaki Y."/>
            <person name="Fujiyama A."/>
            <person name="Hattori M."/>
            <person name="Yada T."/>
            <person name="Toyoda A."/>
            <person name="Itoh T."/>
            <person name="Kawagoe C."/>
            <person name="Watanabe H."/>
            <person name="Totoki Y."/>
            <person name="Taylor T."/>
            <person name="Weissenbach J."/>
            <person name="Heilig R."/>
            <person name="Saurin W."/>
            <person name="Artiguenave F."/>
            <person name="Brottier P."/>
            <person name="Bruls T."/>
            <person name="Pelletier E."/>
            <person name="Robert C."/>
            <person name="Wincker P."/>
            <person name="Smith D.R."/>
            <person name="Doucette-Stamm L."/>
            <person name="Rubenfield M."/>
            <person name="Weinstock K."/>
            <person name="Lee H.M."/>
            <person name="Dubois J."/>
            <person name="Rosenthal A."/>
            <person name="Platzer M."/>
            <person name="Nyakatura G."/>
            <person name="Taudien S."/>
            <person name="Rump A."/>
            <person name="Yang H."/>
            <person name="Yu J."/>
            <person name="Wang J."/>
            <person name="Huang G."/>
            <person name="Gu J."/>
            <person name="Hood L."/>
            <person name="Rowen L."/>
            <person name="Madan A."/>
            <person name="Qin S."/>
            <person name="Davis R.W."/>
            <person name="Federspiel N.A."/>
            <person name="Abola A.P."/>
            <person name="Proctor M.J."/>
            <person name="Myers R.M."/>
            <person name="Schmutz J."/>
            <person name="Dickson M."/>
            <person name="Grimwood J."/>
            <person name="Cox D.R."/>
            <person name="Olson M.V."/>
            <person name="Kaul R."/>
            <person name="Raymond C."/>
            <person name="Shimizu N."/>
            <person name="Kawasaki K."/>
            <person name="Minoshima S."/>
            <person name="Evans G.A."/>
            <person name="Athanasiou M."/>
            <person name="Schultz R."/>
            <person name="Roe B.A."/>
            <person name="Chen F."/>
            <person name="Pan H."/>
            <person name="Ramser J."/>
            <person name="Lehrach H."/>
            <person name="Reinhardt R."/>
            <person name="McCombie W.R."/>
            <person name="de la Bastide M."/>
            <person name="Dedhia N."/>
            <person name="Blocker H."/>
            <person name="Hornischer K."/>
            <person name="Nordsiek G."/>
            <person name="Agarwala R."/>
            <person name="Aravind L."/>
            <person name="Bailey J.A."/>
            <person name="Bateman A."/>
            <person name="Batzoglou S."/>
            <person name="Birney E."/>
            <person name="Bork P."/>
            <person name="Brown D.G."/>
            <person name="Burge C.B."/>
            <person name="Cerutti L."/>
            <person name="Chen H.C."/>
            <person name="Church D."/>
            <person name="Clamp M."/>
            <person name="Copley R.R."/>
            <person name="Doerks T."/>
            <person name="Eddy S.R."/>
            <person name="Eichler E.E."/>
            <person name="Furey T.S."/>
            <person name="Galagan J."/>
            <person name="Gilbert J.G."/>
            <person name="Harmon C."/>
            <person name="Hayashizaki Y."/>
            <person name="Haussler D."/>
            <person name="Hermjakob H."/>
            <person name="Hokamp K."/>
            <person name="Jang W."/>
            <person name="Johnson L.S."/>
            <person name="Jones T.A."/>
            <person name="Kasif S."/>
            <person name="Kaspryzk A."/>
            <person name="Kennedy S."/>
            <person name="Kent W.J."/>
            <person name="Kitts P."/>
            <person name="Koonin E.V."/>
            <person name="Korf I."/>
            <person name="Kulp D."/>
            <person name="Lancet D."/>
            <person name="Lowe T.M."/>
            <person name="McLysaght A."/>
            <person name="Mikkelsen T."/>
            <person name="Moran J.V."/>
            <person name="Mulder N."/>
            <person name="Pollara V.J."/>
            <person name="Ponting C.P."/>
            <person name="Schuler G."/>
            <person name="Schultz J."/>
            <person name="Slater G."/>
            <person name="Smit A.F."/>
            <person name="Stupka E."/>
            <person name="Szustakowski J."/>
            <person name="Thierry-Mieg D."/>
            <person name="Thierry-Mieg J."/>
            <person name="Wagner L."/>
            <person name="Wallis J."/>
            <person name="Wheeler R."/>
            <person name="Williams A."/>
            <person name="Wolf Y.I."/>
            <person name="Wolfe K.H."/>
            <person name="Yang S.P."/>
            <person name="Yeh R.F."/>
            <person name="Collins F."/>
            <person name="Guyer M.S."/>
            <person name="Peterson J."/>
            <person name="Felsenfeld A."/>
            <person name="Wetterstrand K.A."/>
            <person name="Patrinos A."/>
            <person name="Morgan M.J."/>
            <person name="de Jong P."/>
            <person name="Catanese J.J."/>
            <person name="Osoegawa K."/>
            <person name="Shizuya H."/>
            <person name="Choi S."/>
            <person name="Chen Y.J."/>
        </authorList>
    </citation>
    <scope>NUCLEOTIDE SEQUENCE [LARGE SCALE GENOMIC DNA]</scope>
</reference>
<dbReference type="OMA" id="QPDQVMS"/>
<dbReference type="EMBL" id="AL592546">
    <property type="status" value="NOT_ANNOTATED_CDS"/>
    <property type="molecule type" value="Genomic_DNA"/>
</dbReference>
<dbReference type="InterPro" id="IPR042986">
    <property type="entry name" value="PLEKHS1"/>
</dbReference>
<dbReference type="OrthoDB" id="9900190at2759"/>
<dbReference type="Antibodypedia" id="31887">
    <property type="antibodies" value="66 antibodies from 11 providers"/>
</dbReference>
<accession>A0A494C040</accession>
<reference evidence="1" key="4">
    <citation type="submission" date="2025-08" db="UniProtKB">
        <authorList>
            <consortium name="Ensembl"/>
        </authorList>
    </citation>
    <scope>IDENTIFICATION</scope>
</reference>
<dbReference type="GeneTree" id="ENSGT00390000006729"/>
<reference evidence="1 2" key="3">
    <citation type="journal article" date="2004" name="Nature">
        <title>Finishing the euchromatic sequence of the human genome.</title>
        <authorList>
            <consortium name="International Human Genome Sequencing Consortium"/>
        </authorList>
    </citation>
    <scope>NUCLEOTIDE SEQUENCE [LARGE SCALE GENOMIC DNA]</scope>
</reference>
<keyword evidence="3 4" id="KW-1267">Proteomics identification</keyword>
<proteinExistence type="evidence at protein level"/>
<evidence type="ECO:0000313" key="1">
    <source>
        <dbReference type="Ensembl" id="ENSP00000498368.1"/>
    </source>
</evidence>
<reference evidence="1" key="2">
    <citation type="journal article" date="2004" name="Nature">
        <title>The DNA sequence and comparative analysis of human chromosome 10.</title>
        <authorList>
            <person name="Deloukas P."/>
            <person name="Earthrowl M.E."/>
            <person name="Grafham D.V."/>
            <person name="Rubenfield M."/>
            <person name="French L."/>
            <person name="Steward C.A."/>
            <person name="Sims S.K."/>
            <person name="Jones M.C."/>
            <person name="Searle S."/>
            <person name="Scott C."/>
            <person name="Howe K."/>
            <person name="Hunt S.E."/>
            <person name="Andrews T.D."/>
            <person name="Gilbert J.G."/>
            <person name="Swarbreck D."/>
            <person name="Ashurst J.L."/>
            <person name="Taylor A."/>
            <person name="Battles J."/>
            <person name="Bird C.P."/>
            <person name="Ainscough R."/>
            <person name="Almeida J.P."/>
            <person name="Ashwell R.I."/>
            <person name="Ambrose K.D."/>
            <person name="Babbage A.K."/>
            <person name="Bagguley C.L."/>
            <person name="Bailey J."/>
            <person name="Banerjee R."/>
            <person name="Bates K."/>
            <person name="Beasley H."/>
            <person name="Bray-Allen S."/>
            <person name="Brown A.J."/>
            <person name="Brown J.Y."/>
            <person name="Burford D.C."/>
            <person name="Burrill W."/>
            <person name="Burton J."/>
            <person name="Cahill P."/>
            <person name="Camire D."/>
            <person name="Carter N.P."/>
            <person name="Chapman J.C."/>
            <person name="Clark S.Y."/>
            <person name="Clarke G."/>
            <person name="Clee C.M."/>
            <person name="Clegg S."/>
            <person name="Corby N."/>
            <person name="Coulson A."/>
            <person name="Dhami P."/>
            <person name="Dutta I."/>
            <person name="Dunn M."/>
            <person name="Faulkner L."/>
            <person name="Frankish A."/>
            <person name="Frankland J.A."/>
            <person name="Garner P."/>
            <person name="Garnett J."/>
            <person name="Gribble S."/>
            <person name="Griffiths C."/>
            <person name="Grocock R."/>
            <person name="Gustafson E."/>
            <person name="Hammond S."/>
            <person name="Harley J.L."/>
            <person name="Hart E."/>
            <person name="Heath P.D."/>
            <person name="Ho T.P."/>
            <person name="Hopkins B."/>
            <person name="Horne J."/>
            <person name="Howden P.J."/>
            <person name="Huckle E."/>
            <person name="Hynds C."/>
            <person name="Johnson C."/>
            <person name="Johnson D."/>
            <person name="Kana A."/>
            <person name="Kay M."/>
            <person name="Kimberley A.M."/>
            <person name="Kershaw J.K."/>
            <person name="Kokkinaki M."/>
            <person name="Laird G.K."/>
            <person name="Lawlor S."/>
            <person name="Lee H.M."/>
            <person name="Leongamornlert D.A."/>
            <person name="Laird G."/>
            <person name="Lloyd C."/>
            <person name="Lloyd D.M."/>
            <person name="Loveland J."/>
            <person name="Lovell J."/>
            <person name="McLaren S."/>
            <person name="McLay K.E."/>
            <person name="McMurray A."/>
            <person name="Mashreghi-Mohammadi M."/>
            <person name="Matthews L."/>
            <person name="Milne S."/>
            <person name="Nickerson T."/>
            <person name="Nguyen M."/>
            <person name="Overton-Larty E."/>
            <person name="Palmer S.A."/>
            <person name="Pearce A.V."/>
            <person name="Peck A.I."/>
            <person name="Pelan S."/>
            <person name="Phillimore B."/>
            <person name="Porter K."/>
            <person name="Rice C.M."/>
            <person name="Rogosin A."/>
            <person name="Ross M.T."/>
            <person name="Sarafidou T."/>
            <person name="Sehra H.K."/>
            <person name="Shownkeen R."/>
            <person name="Skuce C.D."/>
            <person name="Smith M."/>
            <person name="Standring L."/>
            <person name="Sycamore N."/>
            <person name="Tester J."/>
            <person name="Thorpe A."/>
            <person name="Torcasso W."/>
            <person name="Tracey A."/>
            <person name="Tromans A."/>
            <person name="Tsolas J."/>
            <person name="Wall M."/>
            <person name="Walsh J."/>
            <person name="Wang H."/>
            <person name="Weinstock K."/>
            <person name="West A.P."/>
            <person name="Willey D.L."/>
            <person name="Whitehead S.L."/>
            <person name="Wilming L."/>
            <person name="Wray P.W."/>
            <person name="Young L."/>
            <person name="Chen Y."/>
            <person name="Lovering R.C."/>
            <person name="Moschonas N.K."/>
            <person name="Siebert R."/>
            <person name="Fechtel K."/>
            <person name="Bentley D."/>
            <person name="Durbin R."/>
            <person name="Hubbard T."/>
            <person name="Doucette-Stamm L."/>
            <person name="Beck S."/>
            <person name="Smith D.R."/>
            <person name="Rogers J."/>
        </authorList>
    </citation>
    <scope>NUCLEOTIDE SEQUENCE [LARGE SCALE GENOMIC DNA]</scope>
</reference>
<feature type="non-terminal residue" evidence="1">
    <location>
        <position position="70"/>
    </location>
</feature>
<evidence type="ECO:0007829" key="3">
    <source>
        <dbReference type="PeptideAtlas" id="A0A494C040"/>
    </source>
</evidence>
<dbReference type="OpenTargets" id="ENSG00000148735"/>
<organism evidence="1 2">
    <name type="scientific">Homo sapiens</name>
    <name type="common">Human</name>
    <dbReference type="NCBI Taxonomy" id="9606"/>
    <lineage>
        <taxon>Eukaryota</taxon>
        <taxon>Metazoa</taxon>
        <taxon>Chordata</taxon>
        <taxon>Craniata</taxon>
        <taxon>Vertebrata</taxon>
        <taxon>Euteleostomi</taxon>
        <taxon>Mammalia</taxon>
        <taxon>Eutheria</taxon>
        <taxon>Euarchontoglires</taxon>
        <taxon>Primates</taxon>
        <taxon>Haplorrhini</taxon>
        <taxon>Catarrhini</taxon>
        <taxon>Hominidae</taxon>
        <taxon>Homo</taxon>
    </lineage>
</organism>
<gene>
    <name evidence="1" type="primary">PLEKHS1</name>
</gene>
<reference evidence="1" key="5">
    <citation type="submission" date="2025-09" db="UniProtKB">
        <authorList>
            <consortium name="Ensembl"/>
        </authorList>
    </citation>
    <scope>IDENTIFICATION</scope>
</reference>
<dbReference type="ChiTaRS" id="PLEKHS1">
    <property type="organism name" value="human"/>
</dbReference>
<protein>
    <submittedName>
        <fullName evidence="1">Pleckstrin homology domain containing S1</fullName>
    </submittedName>
</protein>
<keyword evidence="2" id="KW-1185">Reference proteome</keyword>
<dbReference type="Proteomes" id="UP000005640">
    <property type="component" value="Chromosome 10"/>
</dbReference>
<dbReference type="Ensembl" id="ENST00000652564.1">
    <property type="protein sequence ID" value="ENSP00000498368.1"/>
    <property type="gene ID" value="ENSG00000148735.16"/>
</dbReference>
<dbReference type="HGNC" id="HGNC:26285">
    <property type="gene designation" value="PLEKHS1"/>
</dbReference>
<evidence type="ECO:0000313" key="2">
    <source>
        <dbReference type="Proteomes" id="UP000005640"/>
    </source>
</evidence>
<dbReference type="Bgee" id="ENSG00000148735">
    <property type="expression patterns" value="Expressed in olfactory segment of nasal mucosa and 114 other cell types or tissues"/>
</dbReference>
<evidence type="ECO:0007829" key="4">
    <source>
        <dbReference type="ProteomicsDB" id="A0A494C040"/>
    </source>
</evidence>
<name>A0A494C040_HUMAN</name>
<dbReference type="AlphaFoldDB" id="A0A494C040"/>
<sequence>MQSVQKMFKCHPDEVMSIRTTNREYFLIGHDREKIKDWVSFMSSFRQDIKATQQNTEEELSLGNKRTLFY</sequence>